<organism evidence="1 2">
    <name type="scientific">Polycladospora coralii</name>
    <dbReference type="NCBI Taxonomy" id="2771432"/>
    <lineage>
        <taxon>Bacteria</taxon>
        <taxon>Bacillati</taxon>
        <taxon>Bacillota</taxon>
        <taxon>Bacilli</taxon>
        <taxon>Bacillales</taxon>
        <taxon>Thermoactinomycetaceae</taxon>
        <taxon>Polycladospora</taxon>
    </lineage>
</organism>
<accession>A0A926NBK9</accession>
<protein>
    <submittedName>
        <fullName evidence="1">Diiron oxygenase</fullName>
    </submittedName>
</protein>
<sequence>MVSNHLSAYKSAFDNWEKQSAVRAKPNRFVEGKYGGEYFFSPELVPICEHAHVQSRDPQVRKNLIIRHLYTHLTFTEHLEHEIVNQMTFKIGKNQLGLELPNSMRMDAWKIYVDEAYHFKFSADLLHKVQALTRIQITENQKPQFLNHLQNVLTDQSQQTKALIRLFFTIVSETLISGTLLKVPHDQRVVPIVREIIKDHAEDEVKHHAYFASLLKEVWPQLSAHQQKEMGLLLPDLIFGFLTPDWGALNHDLLAEGFSEKECAEMIEDTYRKNRVDEEIRRAAKVTINHFYQSDVMKNPYILEAFMQSGLIKA</sequence>
<reference evidence="1" key="1">
    <citation type="submission" date="2020-09" db="EMBL/GenBank/DDBJ databases">
        <title>A novel bacterium of genus Hazenella, isolated from South China Sea.</title>
        <authorList>
            <person name="Huang H."/>
            <person name="Mo K."/>
            <person name="Hu Y."/>
        </authorList>
    </citation>
    <scope>NUCLEOTIDE SEQUENCE</scope>
    <source>
        <strain evidence="1">IB182357</strain>
    </source>
</reference>
<dbReference type="GO" id="GO:0016491">
    <property type="term" value="F:oxidoreductase activity"/>
    <property type="evidence" value="ECO:0007669"/>
    <property type="project" value="InterPro"/>
</dbReference>
<dbReference type="InterPro" id="IPR009078">
    <property type="entry name" value="Ferritin-like_SF"/>
</dbReference>
<evidence type="ECO:0000313" key="1">
    <source>
        <dbReference type="EMBL" id="MBD1373911.1"/>
    </source>
</evidence>
<dbReference type="AlphaFoldDB" id="A0A926NBK9"/>
<dbReference type="SUPFAM" id="SSF47240">
    <property type="entry name" value="Ferritin-like"/>
    <property type="match status" value="1"/>
</dbReference>
<dbReference type="Proteomes" id="UP000661691">
    <property type="component" value="Unassembled WGS sequence"/>
</dbReference>
<comment type="caution">
    <text evidence="1">The sequence shown here is derived from an EMBL/GenBank/DDBJ whole genome shotgun (WGS) entry which is preliminary data.</text>
</comment>
<dbReference type="Pfam" id="PF11583">
    <property type="entry name" value="AurF"/>
    <property type="match status" value="1"/>
</dbReference>
<dbReference type="EMBL" id="JACXAH010000045">
    <property type="protein sequence ID" value="MBD1373911.1"/>
    <property type="molecule type" value="Genomic_DNA"/>
</dbReference>
<dbReference type="RefSeq" id="WP_191142859.1">
    <property type="nucleotide sequence ID" value="NZ_JACXAH010000045.1"/>
</dbReference>
<name>A0A926NBK9_9BACL</name>
<dbReference type="InterPro" id="IPR012348">
    <property type="entry name" value="RNR-like"/>
</dbReference>
<dbReference type="InterPro" id="IPR025859">
    <property type="entry name" value="AurF/CmlI"/>
</dbReference>
<keyword evidence="2" id="KW-1185">Reference proteome</keyword>
<gene>
    <name evidence="1" type="ORF">IC620_16320</name>
</gene>
<dbReference type="Gene3D" id="1.10.620.20">
    <property type="entry name" value="Ribonucleotide Reductase, subunit A"/>
    <property type="match status" value="1"/>
</dbReference>
<proteinExistence type="predicted"/>
<evidence type="ECO:0000313" key="2">
    <source>
        <dbReference type="Proteomes" id="UP000661691"/>
    </source>
</evidence>